<accession>A0AAV0H5C3</accession>
<proteinExistence type="predicted"/>
<comment type="caution">
    <text evidence="1">The sequence shown here is derived from an EMBL/GenBank/DDBJ whole genome shotgun (WGS) entry which is preliminary data.</text>
</comment>
<dbReference type="AlphaFoldDB" id="A0AAV0H5C3"/>
<sequence>MLLFNTSQCMFLDVSQCMLNKTIVHVAPKFVGPASSDCLSWFLALGTKASSWCRKHLKMTLMSIQDSQEEEHSRLFFQLLLELLSLSTANILSLTKYPLLSSKELVDVEKFILELLNMIIYVVVEIKRINSLGSEVLKVAQTSIDALINMCKSCEAVPRSSLLLLGRVALFNSLLSHSAGFDEDVKIKSTRKLGRFLDVIVDEDIYSCVLILQIPVSISDVDLKTLKFIINIIQNLKHPKAREENFPMELAEELNCYRGVELLQNSLKFIGDGLSQWQQNHNVESTELQEKFLAHYSRLEDVVSHLLGLLGSG</sequence>
<dbReference type="PANTHER" id="PTHR36702:SF1">
    <property type="entry name" value="HOLLIDAY JUNCTION RESOLVASE"/>
    <property type="match status" value="1"/>
</dbReference>
<dbReference type="PANTHER" id="PTHR36702">
    <property type="entry name" value="HOLLIDAY JUNCTION RESOLVASE"/>
    <property type="match status" value="1"/>
</dbReference>
<gene>
    <name evidence="1" type="ORF">LITE_LOCUS2640</name>
</gene>
<dbReference type="Proteomes" id="UP001154282">
    <property type="component" value="Unassembled WGS sequence"/>
</dbReference>
<reference evidence="1" key="1">
    <citation type="submission" date="2022-08" db="EMBL/GenBank/DDBJ databases">
        <authorList>
            <person name="Gutierrez-Valencia J."/>
        </authorList>
    </citation>
    <scope>NUCLEOTIDE SEQUENCE</scope>
</reference>
<dbReference type="EMBL" id="CAMGYJ010000002">
    <property type="protein sequence ID" value="CAI0380372.1"/>
    <property type="molecule type" value="Genomic_DNA"/>
</dbReference>
<organism evidence="1 2">
    <name type="scientific">Linum tenue</name>
    <dbReference type="NCBI Taxonomy" id="586396"/>
    <lineage>
        <taxon>Eukaryota</taxon>
        <taxon>Viridiplantae</taxon>
        <taxon>Streptophyta</taxon>
        <taxon>Embryophyta</taxon>
        <taxon>Tracheophyta</taxon>
        <taxon>Spermatophyta</taxon>
        <taxon>Magnoliopsida</taxon>
        <taxon>eudicotyledons</taxon>
        <taxon>Gunneridae</taxon>
        <taxon>Pentapetalae</taxon>
        <taxon>rosids</taxon>
        <taxon>fabids</taxon>
        <taxon>Malpighiales</taxon>
        <taxon>Linaceae</taxon>
        <taxon>Linum</taxon>
    </lineage>
</organism>
<keyword evidence="2" id="KW-1185">Reference proteome</keyword>
<evidence type="ECO:0000313" key="2">
    <source>
        <dbReference type="Proteomes" id="UP001154282"/>
    </source>
</evidence>
<protein>
    <submittedName>
        <fullName evidence="1">Uncharacterized protein</fullName>
    </submittedName>
</protein>
<evidence type="ECO:0000313" key="1">
    <source>
        <dbReference type="EMBL" id="CAI0380372.1"/>
    </source>
</evidence>
<name>A0AAV0H5C3_9ROSI</name>